<keyword evidence="4" id="KW-0735">Signal-anchor</keyword>
<evidence type="ECO:0000256" key="3">
    <source>
        <dbReference type="ARBA" id="ARBA00022676"/>
    </source>
</evidence>
<feature type="region of interest" description="Disordered" evidence="6">
    <location>
        <begin position="154"/>
        <end position="194"/>
    </location>
</feature>
<dbReference type="InterPro" id="IPR040911">
    <property type="entry name" value="Exostosin_GT47"/>
</dbReference>
<comment type="similarity">
    <text evidence="2">Belongs to the glycosyltransferase 47 family.</text>
</comment>
<protein>
    <recommendedName>
        <fullName evidence="8">Exostosin GT47 domain-containing protein</fullName>
    </recommendedName>
</protein>
<feature type="transmembrane region" description="Helical" evidence="7">
    <location>
        <begin position="60"/>
        <end position="81"/>
    </location>
</feature>
<gene>
    <name evidence="9" type="ORF">NE237_015259</name>
</gene>
<dbReference type="InterPro" id="IPR004263">
    <property type="entry name" value="Exostosin"/>
</dbReference>
<dbReference type="EMBL" id="JAMYWD010000006">
    <property type="protein sequence ID" value="KAJ4968558.1"/>
    <property type="molecule type" value="Genomic_DNA"/>
</dbReference>
<organism evidence="9 10">
    <name type="scientific">Protea cynaroides</name>
    <dbReference type="NCBI Taxonomy" id="273540"/>
    <lineage>
        <taxon>Eukaryota</taxon>
        <taxon>Viridiplantae</taxon>
        <taxon>Streptophyta</taxon>
        <taxon>Embryophyta</taxon>
        <taxon>Tracheophyta</taxon>
        <taxon>Spermatophyta</taxon>
        <taxon>Magnoliopsida</taxon>
        <taxon>Proteales</taxon>
        <taxon>Proteaceae</taxon>
        <taxon>Protea</taxon>
    </lineage>
</organism>
<reference evidence="9" key="1">
    <citation type="journal article" date="2023" name="Plant J.">
        <title>The genome of the king protea, Protea cynaroides.</title>
        <authorList>
            <person name="Chang J."/>
            <person name="Duong T.A."/>
            <person name="Schoeman C."/>
            <person name="Ma X."/>
            <person name="Roodt D."/>
            <person name="Barker N."/>
            <person name="Li Z."/>
            <person name="Van de Peer Y."/>
            <person name="Mizrachi E."/>
        </authorList>
    </citation>
    <scope>NUCLEOTIDE SEQUENCE</scope>
    <source>
        <tissue evidence="9">Young leaves</tissue>
    </source>
</reference>
<dbReference type="PANTHER" id="PTHR11062">
    <property type="entry name" value="EXOSTOSIN HEPARAN SULFATE GLYCOSYLTRANSFERASE -RELATED"/>
    <property type="match status" value="1"/>
</dbReference>
<keyword evidence="5" id="KW-0333">Golgi apparatus</keyword>
<dbReference type="GO" id="GO:0016757">
    <property type="term" value="F:glycosyltransferase activity"/>
    <property type="evidence" value="ECO:0007669"/>
    <property type="project" value="UniProtKB-KW"/>
</dbReference>
<dbReference type="Proteomes" id="UP001141806">
    <property type="component" value="Unassembled WGS sequence"/>
</dbReference>
<evidence type="ECO:0000256" key="4">
    <source>
        <dbReference type="ARBA" id="ARBA00022968"/>
    </source>
</evidence>
<accession>A0A9Q0KDI7</accession>
<evidence type="ECO:0000259" key="8">
    <source>
        <dbReference type="Pfam" id="PF03016"/>
    </source>
</evidence>
<comment type="subcellular location">
    <subcellularLocation>
        <location evidence="1">Golgi apparatus membrane</location>
        <topology evidence="1">Single-pass type II membrane protein</topology>
    </subcellularLocation>
</comment>
<evidence type="ECO:0000256" key="1">
    <source>
        <dbReference type="ARBA" id="ARBA00004323"/>
    </source>
</evidence>
<evidence type="ECO:0000256" key="2">
    <source>
        <dbReference type="ARBA" id="ARBA00010271"/>
    </source>
</evidence>
<keyword evidence="10" id="KW-1185">Reference proteome</keyword>
<dbReference type="OrthoDB" id="1924787at2759"/>
<proteinExistence type="inferred from homology"/>
<keyword evidence="7" id="KW-0472">Membrane</keyword>
<evidence type="ECO:0000313" key="10">
    <source>
        <dbReference type="Proteomes" id="UP001141806"/>
    </source>
</evidence>
<sequence>MDFILVSTLVTSFFSTNGRAQVSRVVFNFKVHSISLGRTTSASFLFGLRRTEFLANEVIILQLMWTLFLVMGMVAAAFLVFQSSILPDGNLMLSLLPAIVVPVFQNSSFRNAGHFATPVRVGNSAVLTYSNLSESSVVHGVASDNGVFDVGSGNETKGADRTQENGFAPEMDIGSYDDFEQNNDRKPVKESSFEEVLDTANRPDKKNLTQKGIELKSTIEKVRKSDIQFSSDIISKSDVAFATVQVGSPDTGFGSPPQVLPPLLSLHDMALLKTLDANSSIPIMSVVLNASSANKKVTETVSLDKFHWVSNNVFRAPNSNSKITSYRMKKKGRMPPISISKMYSLLLQSHVSSDSVQQSSLLSSRDQELLSAKLQIEVAPVIRSDEQLHASVFRNVSMFRRSYELMEGIFKVYIYKEGEKPIFHQPKLNGIYSSEGWFMKQMAGNKQFVVKDPKKAHLFYLPFSSEILRKVVHEHGRRSGILAEYLKSYVDFIAGKYPFWNRTLGEDHFLVACHDWAPRETRNPMGKCIRALCNANVARDFKIGTDVSLPVTYVRWPEDPLRGLGGKPPSRRTILAFFAGGMHGYLRPILLQHWENKDPAMKIFNMMPHGEGKMGYIEHMKRSKYCVCARGYEVHTPRVIEAIFFECVPVIISDNYVPPFFEILNWHTFAVFIAEKEIPNLRDILLSIPEKKYLLMQRRVKKVQRHFLWHNQPVKYDIFHMILHSVWYNRIYQIKSR</sequence>
<comment type="caution">
    <text evidence="9">The sequence shown here is derived from an EMBL/GenBank/DDBJ whole genome shotgun (WGS) entry which is preliminary data.</text>
</comment>
<evidence type="ECO:0000256" key="5">
    <source>
        <dbReference type="ARBA" id="ARBA00023034"/>
    </source>
</evidence>
<evidence type="ECO:0000256" key="6">
    <source>
        <dbReference type="SAM" id="MobiDB-lite"/>
    </source>
</evidence>
<keyword evidence="7" id="KW-0812">Transmembrane</keyword>
<dbReference type="AlphaFoldDB" id="A0A9Q0KDI7"/>
<dbReference type="Pfam" id="PF03016">
    <property type="entry name" value="Exostosin_GT47"/>
    <property type="match status" value="1"/>
</dbReference>
<dbReference type="PANTHER" id="PTHR11062:SF77">
    <property type="entry name" value="GLYCOSYLTRANSFERASE FAMILY EXOSTOSIN PROTEIN"/>
    <property type="match status" value="1"/>
</dbReference>
<feature type="compositionally biased region" description="Basic and acidic residues" evidence="6">
    <location>
        <begin position="182"/>
        <end position="192"/>
    </location>
</feature>
<keyword evidence="3" id="KW-0328">Glycosyltransferase</keyword>
<evidence type="ECO:0000313" key="9">
    <source>
        <dbReference type="EMBL" id="KAJ4968558.1"/>
    </source>
</evidence>
<dbReference type="GO" id="GO:0000139">
    <property type="term" value="C:Golgi membrane"/>
    <property type="evidence" value="ECO:0007669"/>
    <property type="project" value="UniProtKB-SubCell"/>
</dbReference>
<name>A0A9Q0KDI7_9MAGN</name>
<feature type="domain" description="Exostosin GT47" evidence="8">
    <location>
        <begin position="410"/>
        <end position="686"/>
    </location>
</feature>
<keyword evidence="7" id="KW-1133">Transmembrane helix</keyword>
<keyword evidence="3" id="KW-0808">Transferase</keyword>
<evidence type="ECO:0000256" key="7">
    <source>
        <dbReference type="SAM" id="Phobius"/>
    </source>
</evidence>